<organism evidence="1 2">
    <name type="scientific">Flavobacterium endoglycinae</name>
    <dbReference type="NCBI Taxonomy" id="2816357"/>
    <lineage>
        <taxon>Bacteria</taxon>
        <taxon>Pseudomonadati</taxon>
        <taxon>Bacteroidota</taxon>
        <taxon>Flavobacteriia</taxon>
        <taxon>Flavobacteriales</taxon>
        <taxon>Flavobacteriaceae</taxon>
        <taxon>Flavobacterium</taxon>
    </lineage>
</organism>
<dbReference type="InterPro" id="IPR010287">
    <property type="entry name" value="DUF892_YciF-like"/>
</dbReference>
<dbReference type="SUPFAM" id="SSF47240">
    <property type="entry name" value="Ferritin-like"/>
    <property type="match status" value="1"/>
</dbReference>
<sequence length="168" mass="18999">MEELRRLLGCERQSLKLLPKARNNASSPNLTSVIEGYIEITRQQIIRIEQIFGIKNSKARGRKSIAVQRLINEGQNVLYDTILGPVRDVALIATVQKIIHYQISLYDSLAAWSHKLNENRIGDMLAVASDEEKTADNLFSEAAITTINYDAAIDENRKKTTSRYNPKL</sequence>
<dbReference type="Gene3D" id="1.20.1260.10">
    <property type="match status" value="1"/>
</dbReference>
<dbReference type="Proteomes" id="UP000663440">
    <property type="component" value="Chromosome"/>
</dbReference>
<keyword evidence="2" id="KW-1185">Reference proteome</keyword>
<dbReference type="PANTHER" id="PTHR30565:SF9">
    <property type="entry name" value="PROTEIN YCIF"/>
    <property type="match status" value="1"/>
</dbReference>
<dbReference type="InterPro" id="IPR009078">
    <property type="entry name" value="Ferritin-like_SF"/>
</dbReference>
<accession>A0ABX7QFF9</accession>
<protein>
    <submittedName>
        <fullName evidence="1">DUF892 family protein</fullName>
    </submittedName>
</protein>
<gene>
    <name evidence="1" type="ORF">J0383_00080</name>
</gene>
<reference evidence="1 2" key="1">
    <citation type="submission" date="2021-03" db="EMBL/GenBank/DDBJ databases">
        <title>Flavobacterium kribbensis sp. nov, an endophytic bacteria, isolated from soybean.</title>
        <authorList>
            <person name="Lee J."/>
            <person name="Seo J."/>
        </authorList>
    </citation>
    <scope>NUCLEOTIDE SEQUENCE [LARGE SCALE GENOMIC DNA]</scope>
    <source>
        <strain evidence="1 2">BB8</strain>
    </source>
</reference>
<name>A0ABX7QFF9_9FLAO</name>
<dbReference type="InterPro" id="IPR012347">
    <property type="entry name" value="Ferritin-like"/>
</dbReference>
<evidence type="ECO:0000313" key="1">
    <source>
        <dbReference type="EMBL" id="QSW89228.1"/>
    </source>
</evidence>
<dbReference type="EMBL" id="CP071448">
    <property type="protein sequence ID" value="QSW89228.1"/>
    <property type="molecule type" value="Genomic_DNA"/>
</dbReference>
<evidence type="ECO:0000313" key="2">
    <source>
        <dbReference type="Proteomes" id="UP000663440"/>
    </source>
</evidence>
<dbReference type="PANTHER" id="PTHR30565">
    <property type="entry name" value="PROTEIN YCIF"/>
    <property type="match status" value="1"/>
</dbReference>
<proteinExistence type="predicted"/>
<dbReference type="Pfam" id="PF05974">
    <property type="entry name" value="DUF892"/>
    <property type="match status" value="1"/>
</dbReference>
<dbReference type="InterPro" id="IPR047114">
    <property type="entry name" value="YciF"/>
</dbReference>
<dbReference type="RefSeq" id="WP_207296422.1">
    <property type="nucleotide sequence ID" value="NZ_CP071448.1"/>
</dbReference>